<evidence type="ECO:0000313" key="1">
    <source>
        <dbReference type="EMBL" id="BBY83085.1"/>
    </source>
</evidence>
<evidence type="ECO:0000313" key="2">
    <source>
        <dbReference type="Proteomes" id="UP000467252"/>
    </source>
</evidence>
<organism evidence="1 2">
    <name type="scientific">Mycolicibacterium pulveris</name>
    <name type="common">Mycobacterium pulveris</name>
    <dbReference type="NCBI Taxonomy" id="36813"/>
    <lineage>
        <taxon>Bacteria</taxon>
        <taxon>Bacillati</taxon>
        <taxon>Actinomycetota</taxon>
        <taxon>Actinomycetes</taxon>
        <taxon>Mycobacteriales</taxon>
        <taxon>Mycobacteriaceae</taxon>
        <taxon>Mycolicibacterium</taxon>
    </lineage>
</organism>
<gene>
    <name evidence="1" type="ORF">MPUL_42430</name>
</gene>
<protein>
    <submittedName>
        <fullName evidence="1">Monooxygenase</fullName>
    </submittedName>
</protein>
<dbReference type="RefSeq" id="WP_163903658.1">
    <property type="nucleotide sequence ID" value="NZ_AP022599.1"/>
</dbReference>
<dbReference type="Proteomes" id="UP000467252">
    <property type="component" value="Chromosome"/>
</dbReference>
<dbReference type="InterPro" id="IPR036188">
    <property type="entry name" value="FAD/NAD-bd_sf"/>
</dbReference>
<dbReference type="PANTHER" id="PTHR42877">
    <property type="entry name" value="L-ORNITHINE N(5)-MONOOXYGENASE-RELATED"/>
    <property type="match status" value="1"/>
</dbReference>
<name>A0A7I7UNS2_MYCPV</name>
<sequence length="611" mass="68165">MPLSEVTGEDLSALLSKADRRTLAAVVTHLSGDPNAIPDLADRDHIERKAAEVLPPFINGERQPPVPDDELLQAAMDLAVGAPVPAEYRTYVREQTGIGPVEPLEPIDAPADFKILVVGAGATGIVVARRIQERGINNFTVIEANPSPGGAWWTNTYPGCRVDTPSLLYSFSFHQDPGWPEHFSPQPALLSYLREVVQESGFADKIMVNTEVRTLTWDEDAALWRVGFRHPDGTTGTTEANVVILAPGLLRVPKYPAIPGQDTFAGLSWHSARWNHSVDLRGLRVAVIGTGASAQQIVPAIAPIAERVIVYQRSPQWLLTHEKYGRKLTGQERELYDRIPMYREWNRFSESWRFGDGTTPFVTVDPDWDKPGSISKENDRLRTQLLKYIEEQVGDLPDLMKLVTPDYPPFTKRMLIDNGWYRALRRENVRLNTSRIEEITPTGVKTVDGADVVDVIVYATGFQADHYLLPMQVTGAGGVDVTARLDADPKAYLGLALEDCPNLFLTPGPTAYLGHAGNAMFFAECHARYITECLRLMVEKQVRWMAPRREAIDTYTESVRTALANSVWNQKGVDSWFKGDRQEIVTIAANTVIGFWSQYRGVDEDAYVWGR</sequence>
<dbReference type="Gene3D" id="3.50.50.60">
    <property type="entry name" value="FAD/NAD(P)-binding domain"/>
    <property type="match status" value="2"/>
</dbReference>
<keyword evidence="1" id="KW-0503">Monooxygenase</keyword>
<dbReference type="Pfam" id="PF13738">
    <property type="entry name" value="Pyr_redox_3"/>
    <property type="match status" value="1"/>
</dbReference>
<reference evidence="1 2" key="1">
    <citation type="journal article" date="2019" name="Emerg. Microbes Infect.">
        <title>Comprehensive subspecies identification of 175 nontuberculous mycobacteria species based on 7547 genomic profiles.</title>
        <authorList>
            <person name="Matsumoto Y."/>
            <person name="Kinjo T."/>
            <person name="Motooka D."/>
            <person name="Nabeya D."/>
            <person name="Jung N."/>
            <person name="Uechi K."/>
            <person name="Horii T."/>
            <person name="Iida T."/>
            <person name="Fujita J."/>
            <person name="Nakamura S."/>
        </authorList>
    </citation>
    <scope>NUCLEOTIDE SEQUENCE [LARGE SCALE GENOMIC DNA]</scope>
    <source>
        <strain evidence="1 2">JCM 6370</strain>
    </source>
</reference>
<dbReference type="AlphaFoldDB" id="A0A7I7UNS2"/>
<dbReference type="PANTHER" id="PTHR42877:SF4">
    <property type="entry name" value="FAD_NAD(P)-BINDING DOMAIN-CONTAINING PROTEIN-RELATED"/>
    <property type="match status" value="1"/>
</dbReference>
<keyword evidence="2" id="KW-1185">Reference proteome</keyword>
<dbReference type="InterPro" id="IPR051209">
    <property type="entry name" value="FAD-bind_Monooxygenase_sf"/>
</dbReference>
<keyword evidence="1" id="KW-0560">Oxidoreductase</keyword>
<dbReference type="SUPFAM" id="SSF51905">
    <property type="entry name" value="FAD/NAD(P)-binding domain"/>
    <property type="match status" value="1"/>
</dbReference>
<proteinExistence type="predicted"/>
<dbReference type="EMBL" id="AP022599">
    <property type="protein sequence ID" value="BBY83085.1"/>
    <property type="molecule type" value="Genomic_DNA"/>
</dbReference>
<accession>A0A7I7UNS2</accession>
<dbReference type="GO" id="GO:0004497">
    <property type="term" value="F:monooxygenase activity"/>
    <property type="evidence" value="ECO:0007669"/>
    <property type="project" value="UniProtKB-KW"/>
</dbReference>